<keyword evidence="11 15" id="KW-1133">Transmembrane helix</keyword>
<evidence type="ECO:0000256" key="4">
    <source>
        <dbReference type="ARBA" id="ARBA00012483"/>
    </source>
</evidence>
<feature type="domain" description="RING-CH-type" evidence="17">
    <location>
        <begin position="25"/>
        <end position="86"/>
    </location>
</feature>
<dbReference type="PROSITE" id="PS51292">
    <property type="entry name" value="ZF_RING_CH"/>
    <property type="match status" value="1"/>
</dbReference>
<evidence type="ECO:0000256" key="5">
    <source>
        <dbReference type="ARBA" id="ARBA00022679"/>
    </source>
</evidence>
<evidence type="ECO:0000259" key="17">
    <source>
        <dbReference type="PROSITE" id="PS51292"/>
    </source>
</evidence>
<evidence type="ECO:0000256" key="15">
    <source>
        <dbReference type="SAM" id="Phobius"/>
    </source>
</evidence>
<dbReference type="PANTHER" id="PTHR13145:SF0">
    <property type="entry name" value="E3 UBIQUITIN-PROTEIN LIGASE MARCHF6"/>
    <property type="match status" value="1"/>
</dbReference>
<evidence type="ECO:0000256" key="9">
    <source>
        <dbReference type="ARBA" id="ARBA00022786"/>
    </source>
</evidence>
<feature type="domain" description="RING-type" evidence="16">
    <location>
        <begin position="33"/>
        <end position="80"/>
    </location>
</feature>
<dbReference type="InterPro" id="IPR056521">
    <property type="entry name" value="MARCHF6-like_C"/>
</dbReference>
<dbReference type="PANTHER" id="PTHR13145">
    <property type="entry name" value="SSM4 PROTEIN"/>
    <property type="match status" value="1"/>
</dbReference>
<feature type="region of interest" description="Disordered" evidence="14">
    <location>
        <begin position="1"/>
        <end position="31"/>
    </location>
</feature>
<name>A0ABR3GV96_9PEZI</name>
<keyword evidence="10" id="KW-0862">Zinc</keyword>
<feature type="region of interest" description="Disordered" evidence="14">
    <location>
        <begin position="331"/>
        <end position="388"/>
    </location>
</feature>
<feature type="compositionally biased region" description="Acidic residues" evidence="14">
    <location>
        <begin position="336"/>
        <end position="346"/>
    </location>
</feature>
<evidence type="ECO:0000313" key="18">
    <source>
        <dbReference type="EMBL" id="KAL0639819.1"/>
    </source>
</evidence>
<keyword evidence="5" id="KW-0808">Transferase</keyword>
<feature type="transmembrane region" description="Helical" evidence="15">
    <location>
        <begin position="851"/>
        <end position="876"/>
    </location>
</feature>
<feature type="transmembrane region" description="Helical" evidence="15">
    <location>
        <begin position="1449"/>
        <end position="1472"/>
    </location>
</feature>
<dbReference type="InterPro" id="IPR001841">
    <property type="entry name" value="Znf_RING"/>
</dbReference>
<feature type="transmembrane region" description="Helical" evidence="15">
    <location>
        <begin position="1246"/>
        <end position="1269"/>
    </location>
</feature>
<feature type="transmembrane region" description="Helical" evidence="15">
    <location>
        <begin position="1546"/>
        <end position="1571"/>
    </location>
</feature>
<feature type="region of interest" description="Disordered" evidence="14">
    <location>
        <begin position="432"/>
        <end position="548"/>
    </location>
</feature>
<feature type="transmembrane region" description="Helical" evidence="15">
    <location>
        <begin position="1289"/>
        <end position="1307"/>
    </location>
</feature>
<feature type="transmembrane region" description="Helical" evidence="15">
    <location>
        <begin position="257"/>
        <end position="276"/>
    </location>
</feature>
<feature type="transmembrane region" description="Helical" evidence="15">
    <location>
        <begin position="882"/>
        <end position="901"/>
    </location>
</feature>
<dbReference type="Gene3D" id="3.30.40.10">
    <property type="entry name" value="Zinc/RING finger domain, C3HC4 (zinc finger)"/>
    <property type="match status" value="1"/>
</dbReference>
<feature type="compositionally biased region" description="Low complexity" evidence="14">
    <location>
        <begin position="698"/>
        <end position="718"/>
    </location>
</feature>
<dbReference type="Proteomes" id="UP001447188">
    <property type="component" value="Unassembled WGS sequence"/>
</dbReference>
<keyword evidence="19" id="KW-1185">Reference proteome</keyword>
<evidence type="ECO:0000313" key="19">
    <source>
        <dbReference type="Proteomes" id="UP001447188"/>
    </source>
</evidence>
<dbReference type="SMART" id="SM00744">
    <property type="entry name" value="RINGv"/>
    <property type="match status" value="1"/>
</dbReference>
<dbReference type="SUPFAM" id="SSF57850">
    <property type="entry name" value="RING/U-box"/>
    <property type="match status" value="1"/>
</dbReference>
<feature type="transmembrane region" description="Helical" evidence="15">
    <location>
        <begin position="1680"/>
        <end position="1700"/>
    </location>
</feature>
<feature type="transmembrane region" description="Helical" evidence="15">
    <location>
        <begin position="1583"/>
        <end position="1600"/>
    </location>
</feature>
<reference evidence="18 19" key="1">
    <citation type="submission" date="2024-02" db="EMBL/GenBank/DDBJ databases">
        <title>Discinaceae phylogenomics.</title>
        <authorList>
            <person name="Dirks A.C."/>
            <person name="James T.Y."/>
        </authorList>
    </citation>
    <scope>NUCLEOTIDE SEQUENCE [LARGE SCALE GENOMIC DNA]</scope>
    <source>
        <strain evidence="18 19">ACD0624</strain>
    </source>
</reference>
<comment type="subcellular location">
    <subcellularLocation>
        <location evidence="2">Membrane</location>
        <topology evidence="2">Multi-pass membrane protein</topology>
    </subcellularLocation>
</comment>
<feature type="transmembrane region" description="Helical" evidence="15">
    <location>
        <begin position="1492"/>
        <end position="1510"/>
    </location>
</feature>
<dbReference type="InterPro" id="IPR011016">
    <property type="entry name" value="Znf_RING-CH"/>
</dbReference>
<feature type="compositionally biased region" description="Polar residues" evidence="14">
    <location>
        <begin position="447"/>
        <end position="494"/>
    </location>
</feature>
<dbReference type="EMBL" id="JBBBZM010000008">
    <property type="protein sequence ID" value="KAL0639819.1"/>
    <property type="molecule type" value="Genomic_DNA"/>
</dbReference>
<feature type="transmembrane region" description="Helical" evidence="15">
    <location>
        <begin position="1637"/>
        <end position="1660"/>
    </location>
</feature>
<feature type="region of interest" description="Disordered" evidence="14">
    <location>
        <begin position="691"/>
        <end position="718"/>
    </location>
</feature>
<evidence type="ECO:0000256" key="3">
    <source>
        <dbReference type="ARBA" id="ARBA00004906"/>
    </source>
</evidence>
<accession>A0ABR3GV96</accession>
<evidence type="ECO:0000256" key="6">
    <source>
        <dbReference type="ARBA" id="ARBA00022692"/>
    </source>
</evidence>
<dbReference type="Pfam" id="PF23113">
    <property type="entry name" value="MARCHF6_C"/>
    <property type="match status" value="1"/>
</dbReference>
<evidence type="ECO:0000256" key="12">
    <source>
        <dbReference type="ARBA" id="ARBA00023136"/>
    </source>
</evidence>
<feature type="transmembrane region" description="Helical" evidence="15">
    <location>
        <begin position="1091"/>
        <end position="1109"/>
    </location>
</feature>
<dbReference type="Pfam" id="PF12906">
    <property type="entry name" value="RINGv"/>
    <property type="match status" value="1"/>
</dbReference>
<evidence type="ECO:0000259" key="16">
    <source>
        <dbReference type="PROSITE" id="PS50089"/>
    </source>
</evidence>
<comment type="caution">
    <text evidence="18">The sequence shown here is derived from an EMBL/GenBank/DDBJ whole genome shotgun (WGS) entry which is preliminary data.</text>
</comment>
<evidence type="ECO:0000256" key="10">
    <source>
        <dbReference type="ARBA" id="ARBA00022833"/>
    </source>
</evidence>
<evidence type="ECO:0000256" key="11">
    <source>
        <dbReference type="ARBA" id="ARBA00022989"/>
    </source>
</evidence>
<gene>
    <name evidence="18" type="ORF">Q9L58_001135</name>
</gene>
<keyword evidence="8 13" id="KW-0863">Zinc-finger</keyword>
<keyword evidence="12 15" id="KW-0472">Membrane</keyword>
<comment type="pathway">
    <text evidence="3">Protein modification; protein ubiquitination.</text>
</comment>
<organism evidence="18 19">
    <name type="scientific">Discina gigas</name>
    <dbReference type="NCBI Taxonomy" id="1032678"/>
    <lineage>
        <taxon>Eukaryota</taxon>
        <taxon>Fungi</taxon>
        <taxon>Dikarya</taxon>
        <taxon>Ascomycota</taxon>
        <taxon>Pezizomycotina</taxon>
        <taxon>Pezizomycetes</taxon>
        <taxon>Pezizales</taxon>
        <taxon>Discinaceae</taxon>
        <taxon>Discina</taxon>
    </lineage>
</organism>
<feature type="transmembrane region" description="Helical" evidence="15">
    <location>
        <begin position="1140"/>
        <end position="1167"/>
    </location>
</feature>
<evidence type="ECO:0000256" key="7">
    <source>
        <dbReference type="ARBA" id="ARBA00022723"/>
    </source>
</evidence>
<sequence length="1771" mass="194908">MDPLSDPQVDVMNDPAYNTADSTQDRDGEPDHCRICRSEGTPEEPLFHPCKCSGSIKFVHQECLMEWLQHSQKKHCELCKTPFQFTKLYDPAMPSSIPTPLFLKRLFQHLVRNIILWARGALVGFVWLGWLPWCVRWMWRGWFWIGDGGWRGFNLQNVGRATPSVSIPLLSEPSSSGNGTSSAIGRGIVGFLMSPTLAGGKMSPVNGGATNATASTNGTVPSDDYPNGLFFGSNPFSNLTRYQSINNVIIDTLEGQLLTALIVVSFILIFLIREWVVQQQPALIGGAVIPQMDPEGEENQQPIAEADDLPLEPIPAGQDVADEDQLERAFGPHQGDEEEEEEEEEGEPIRATRPIARVRRRRAFPPNEPSPTEPEGTSGGRDRFSNQTSQGFVLGGRVLDYSHEVNPLGSSSHPTRPQVNREMMARAAEVRRAMEEGSRSNADMAIPNTSGAYDFGQSTERTFQFGVSSSGNTYTPESSSSGGSRTPARGNTSDFLGDVPSLGYPGNSEDIDMIDMGNLDWRSRGSDSSGAQAGSPDSGSRVLNFDENSYGEDTSTAPIIGTIGVSFSTHGTGDQICSRGSIDEEHYDWRVQRVADSSLSEIAKGKLPQAVVPDHWEDEGDDEGFRVGKGNDVHASEDMEELKYNLEGGGSPPNYDSYSGYLDGDDMDMEEDAEIEQPLLRGFQTSGLTVSTAEVENSDSSTQPSTPTTSDSQAAPAAADPVLVEQLPEAVVQEVMRRDLNDLLRQLEVRREQQGARDPVAVVAAQPAARGRGAGLWNWFMGDQGAAPALPLPNPANVWDDLDTDDEGDADDFPVAGEDVIPPDVQQAIADEDAADDFDGIMELIGMRGPIAGLVQNAAISSVLITATVALGVAFPYVTGKIVMIILAHPILFFFILPVTVVSFSAEFVVDSATCLLFSFLLVLDQLARSITRPLSYIIPAMSNMSKNTTITRLFHDWAMDGRNRVAHKLATLEATYSTIRKFPSSGVPPVSLVTRQSWSKLSMSLAWGMEKMGLSSSNQTYTFPYVQNLEAHGVNVSSPVAFITAKLEKVVGLVSGIQRSVNITETPISAAPIGLAEPYPVYEWSVWDRVAAVFLGYAFFTFLGAIYLQNARKRNQYQSRGVEKIAIELLGQAGGVMKVVLIIGIEMFVFPLYCGLLLDVALLPLFEDATVLSRIQFFVDFPLTSIFVHWFVGTCYMFHFALFVSMCRKIMRTGVLYFIRDPDDPTFHPVKDVLDRPVMMQLRKIGFSALIYGVLVLVCLGGVVWSLWGVTENVLPIHWSSNEPVLEFPVDLLFYNFFMPIAVKFFKPSDGLQKMYDWWFKKCARALRLTSFMFGHRMPDEEGHQVRQTWSAVLLRKSGDVESPVIKETQLKEVQENAVDAYFQRDGRFVRAPASDSVRRPKGEPVFIPVSEDNVRLDKKPDPADGPTGPASRDFQLAYIPPWFRTRIGLVVLGIWVFAAVTGIAVTIGPLMLGRFVLKKLVPDEVKLNDIYAFSVGVYILGGILYAGTKWKIARRWVRRGVRTARDSGHLRNAMKAWVVRAAKISYVFTAFAIVLPTLFALMIEFYVIIPIHTYFSKDEQHVIHFIQDWTLGVLYVKMMGRMLLLDAESPWARALRGVVARGYLDPDVKLATKCFIAPAGGFMLAALLLPLGLGFVAVNTFLQNASSTTISQTYRYSYPAVFAIFLMFAGAYAMKLLVDSWKQSIRDEVYLTGERLHNHGEAGTPPAPVTTPVPPIIPAVPIAGPVGDVPRAVNAGFGPGEVPHLVDLA</sequence>
<keyword evidence="7" id="KW-0479">Metal-binding</keyword>
<keyword evidence="6 15" id="KW-0812">Transmembrane</keyword>
<feature type="transmembrane region" description="Helical" evidence="15">
    <location>
        <begin position="114"/>
        <end position="133"/>
    </location>
</feature>
<keyword evidence="9" id="KW-0833">Ubl conjugation pathway</keyword>
<feature type="transmembrane region" description="Helical" evidence="15">
    <location>
        <begin position="1187"/>
        <end position="1205"/>
    </location>
</feature>
<protein>
    <recommendedName>
        <fullName evidence="4">RING-type E3 ubiquitin transferase</fullName>
        <ecNumber evidence="4">2.3.2.27</ecNumber>
    </recommendedName>
</protein>
<dbReference type="InterPro" id="IPR013083">
    <property type="entry name" value="Znf_RING/FYVE/PHD"/>
</dbReference>
<evidence type="ECO:0000256" key="14">
    <source>
        <dbReference type="SAM" id="MobiDB-lite"/>
    </source>
</evidence>
<dbReference type="CDD" id="cd16702">
    <property type="entry name" value="RING_CH-C4HC3_MARCH6"/>
    <property type="match status" value="1"/>
</dbReference>
<evidence type="ECO:0000256" key="8">
    <source>
        <dbReference type="ARBA" id="ARBA00022771"/>
    </source>
</evidence>
<comment type="catalytic activity">
    <reaction evidence="1">
        <text>S-ubiquitinyl-[E2 ubiquitin-conjugating enzyme]-L-cysteine + [acceptor protein]-L-lysine = [E2 ubiquitin-conjugating enzyme]-L-cysteine + N(6)-ubiquitinyl-[acceptor protein]-L-lysine.</text>
        <dbReference type="EC" id="2.3.2.27"/>
    </reaction>
</comment>
<dbReference type="PROSITE" id="PS50089">
    <property type="entry name" value="ZF_RING_2"/>
    <property type="match status" value="1"/>
</dbReference>
<evidence type="ECO:0000256" key="2">
    <source>
        <dbReference type="ARBA" id="ARBA00004141"/>
    </source>
</evidence>
<evidence type="ECO:0000256" key="1">
    <source>
        <dbReference type="ARBA" id="ARBA00000900"/>
    </source>
</evidence>
<evidence type="ECO:0000256" key="13">
    <source>
        <dbReference type="PROSITE-ProRule" id="PRU00175"/>
    </source>
</evidence>
<dbReference type="EC" id="2.3.2.27" evidence="4"/>
<feature type="compositionally biased region" description="Polar residues" evidence="14">
    <location>
        <begin position="526"/>
        <end position="538"/>
    </location>
</feature>
<proteinExistence type="predicted"/>